<evidence type="ECO:0000313" key="2">
    <source>
        <dbReference type="EMBL" id="GAA5496340.1"/>
    </source>
</evidence>
<dbReference type="EMBL" id="BAABRL010000008">
    <property type="protein sequence ID" value="GAA5496340.1"/>
    <property type="molecule type" value="Genomic_DNA"/>
</dbReference>
<organism evidence="2 3">
    <name type="scientific">Rubritalea halochordaticola</name>
    <dbReference type="NCBI Taxonomy" id="714537"/>
    <lineage>
        <taxon>Bacteria</taxon>
        <taxon>Pseudomonadati</taxon>
        <taxon>Verrucomicrobiota</taxon>
        <taxon>Verrucomicrobiia</taxon>
        <taxon>Verrucomicrobiales</taxon>
        <taxon>Rubritaleaceae</taxon>
        <taxon>Rubritalea</taxon>
    </lineage>
</organism>
<evidence type="ECO:0000256" key="1">
    <source>
        <dbReference type="SAM" id="Phobius"/>
    </source>
</evidence>
<accession>A0ABP9V2X7</accession>
<keyword evidence="3" id="KW-1185">Reference proteome</keyword>
<gene>
    <name evidence="2" type="ORF">Rhal01_02523</name>
</gene>
<reference evidence="2 3" key="1">
    <citation type="submission" date="2024-02" db="EMBL/GenBank/DDBJ databases">
        <title>Rubritalea halochordaticola NBRC 107102.</title>
        <authorList>
            <person name="Ichikawa N."/>
            <person name="Katano-Makiyama Y."/>
            <person name="Hidaka K."/>
        </authorList>
    </citation>
    <scope>NUCLEOTIDE SEQUENCE [LARGE SCALE GENOMIC DNA]</scope>
    <source>
        <strain evidence="2 3">NBRC 107102</strain>
    </source>
</reference>
<keyword evidence="1" id="KW-1133">Transmembrane helix</keyword>
<feature type="transmembrane region" description="Helical" evidence="1">
    <location>
        <begin position="58"/>
        <end position="74"/>
    </location>
</feature>
<keyword evidence="1" id="KW-0812">Transmembrane</keyword>
<name>A0ABP9V2X7_9BACT</name>
<evidence type="ECO:0000313" key="3">
    <source>
        <dbReference type="Proteomes" id="UP001424741"/>
    </source>
</evidence>
<evidence type="ECO:0008006" key="4">
    <source>
        <dbReference type="Google" id="ProtNLM"/>
    </source>
</evidence>
<feature type="transmembrane region" description="Helical" evidence="1">
    <location>
        <begin position="35"/>
        <end position="52"/>
    </location>
</feature>
<protein>
    <recommendedName>
        <fullName evidence="4">YcxB family protein</fullName>
    </recommendedName>
</protein>
<dbReference type="Proteomes" id="UP001424741">
    <property type="component" value="Unassembled WGS sequence"/>
</dbReference>
<proteinExistence type="predicted"/>
<keyword evidence="1" id="KW-0472">Membrane</keyword>
<comment type="caution">
    <text evidence="2">The sequence shown here is derived from an EMBL/GenBank/DDBJ whole genome shotgun (WGS) entry which is preliminary data.</text>
</comment>
<sequence length="187" mass="20642">MTITFQLSEGSALHFTQHFLQTSPAIAKAIQTERIRSFLLSLVFGFLIAVGIDRDNPYPALGFFLVLGIVLAVLQRRIYQHKYLQAAIKRIRSSGIRKNFGTHSITFVEDSVSVQTPLIQSSISWQLVESSTLTADFLYFQLIGQQGYAIPVSQIGQQAAEDVHAFIQSHAGQAATPPALPEAETDH</sequence>
<dbReference type="RefSeq" id="WP_346189025.1">
    <property type="nucleotide sequence ID" value="NZ_BAABRL010000008.1"/>
</dbReference>